<evidence type="ECO:0000313" key="5">
    <source>
        <dbReference type="EMBL" id="KAJ0203968.1"/>
    </source>
</evidence>
<dbReference type="EMBL" id="NBSK02000005">
    <property type="protein sequence ID" value="KAJ0203968.1"/>
    <property type="molecule type" value="Genomic_DNA"/>
</dbReference>
<feature type="domain" description="Reverse transcriptase" evidence="2">
    <location>
        <begin position="855"/>
        <end position="972"/>
    </location>
</feature>
<dbReference type="Gene3D" id="3.60.10.10">
    <property type="entry name" value="Endonuclease/exonuclease/phosphatase"/>
    <property type="match status" value="1"/>
</dbReference>
<feature type="compositionally biased region" description="Basic and acidic residues" evidence="1">
    <location>
        <begin position="143"/>
        <end position="152"/>
    </location>
</feature>
<comment type="caution">
    <text evidence="5">The sequence shown here is derived from an EMBL/GenBank/DDBJ whole genome shotgun (WGS) entry which is preliminary data.</text>
</comment>
<feature type="domain" description="Endonuclease/exonuclease/phosphatase" evidence="3">
    <location>
        <begin position="371"/>
        <end position="576"/>
    </location>
</feature>
<evidence type="ECO:0008006" key="7">
    <source>
        <dbReference type="Google" id="ProtNLM"/>
    </source>
</evidence>
<dbReference type="InterPro" id="IPR000477">
    <property type="entry name" value="RT_dom"/>
</dbReference>
<dbReference type="InterPro" id="IPR026960">
    <property type="entry name" value="RVT-Znf"/>
</dbReference>
<accession>A0A9R1VD36</accession>
<keyword evidence="6" id="KW-1185">Reference proteome</keyword>
<dbReference type="GO" id="GO:0003824">
    <property type="term" value="F:catalytic activity"/>
    <property type="evidence" value="ECO:0007669"/>
    <property type="project" value="InterPro"/>
</dbReference>
<dbReference type="Pfam" id="PF00078">
    <property type="entry name" value="RVT_1"/>
    <property type="match status" value="1"/>
</dbReference>
<protein>
    <recommendedName>
        <fullName evidence="7">Reverse transcriptase domain-containing protein</fullName>
    </recommendedName>
</protein>
<evidence type="ECO:0000256" key="1">
    <source>
        <dbReference type="SAM" id="MobiDB-lite"/>
    </source>
</evidence>
<proteinExistence type="predicted"/>
<evidence type="ECO:0000259" key="3">
    <source>
        <dbReference type="Pfam" id="PF03372"/>
    </source>
</evidence>
<feature type="region of interest" description="Disordered" evidence="1">
    <location>
        <begin position="143"/>
        <end position="187"/>
    </location>
</feature>
<dbReference type="CDD" id="cd01650">
    <property type="entry name" value="RT_nLTR_like"/>
    <property type="match status" value="1"/>
</dbReference>
<dbReference type="InterPro" id="IPR036691">
    <property type="entry name" value="Endo/exonu/phosph_ase_sf"/>
</dbReference>
<evidence type="ECO:0000259" key="4">
    <source>
        <dbReference type="Pfam" id="PF13966"/>
    </source>
</evidence>
<name>A0A9R1VD36_LACSA</name>
<dbReference type="PANTHER" id="PTHR33116:SF79">
    <property type="entry name" value="REVERSE TRANSCRIPTASE DOMAIN, ZINC FINGER, CCHC-TYPE-RELATED"/>
    <property type="match status" value="1"/>
</dbReference>
<dbReference type="InterPro" id="IPR005135">
    <property type="entry name" value="Endo/exonuclease/phosphatase"/>
</dbReference>
<dbReference type="Pfam" id="PF13966">
    <property type="entry name" value="zf-RVT"/>
    <property type="match status" value="1"/>
</dbReference>
<evidence type="ECO:0000313" key="6">
    <source>
        <dbReference type="Proteomes" id="UP000235145"/>
    </source>
</evidence>
<dbReference type="Proteomes" id="UP000235145">
    <property type="component" value="Unassembled WGS sequence"/>
</dbReference>
<organism evidence="5 6">
    <name type="scientific">Lactuca sativa</name>
    <name type="common">Garden lettuce</name>
    <dbReference type="NCBI Taxonomy" id="4236"/>
    <lineage>
        <taxon>Eukaryota</taxon>
        <taxon>Viridiplantae</taxon>
        <taxon>Streptophyta</taxon>
        <taxon>Embryophyta</taxon>
        <taxon>Tracheophyta</taxon>
        <taxon>Spermatophyta</taxon>
        <taxon>Magnoliopsida</taxon>
        <taxon>eudicotyledons</taxon>
        <taxon>Gunneridae</taxon>
        <taxon>Pentapetalae</taxon>
        <taxon>asterids</taxon>
        <taxon>campanulids</taxon>
        <taxon>Asterales</taxon>
        <taxon>Asteraceae</taxon>
        <taxon>Cichorioideae</taxon>
        <taxon>Cichorieae</taxon>
        <taxon>Lactucinae</taxon>
        <taxon>Lactuca</taxon>
    </lineage>
</organism>
<evidence type="ECO:0000259" key="2">
    <source>
        <dbReference type="Pfam" id="PF00078"/>
    </source>
</evidence>
<gene>
    <name evidence="5" type="ORF">LSAT_V11C500292530</name>
</gene>
<dbReference type="PANTHER" id="PTHR33116">
    <property type="entry name" value="REVERSE TRANSCRIPTASE ZINC-BINDING DOMAIN-CONTAINING PROTEIN-RELATED-RELATED"/>
    <property type="match status" value="1"/>
</dbReference>
<sequence>MEIKYIGGLRVLILFDHSVAAKEFMENRCRWKDHMKWLRSGEKAETHAERVAWIRITGLPLHLWGQSNFELITSAYGKTIAPFKDIPHRIDLSHVKIGILTKRKTRINEEVTAKFEGKEYRLGIIEFDEDWFPFRFDPSEDYLEKTDTKKNDDDPEEDDVEMAVGENEREEGEIWPELQNSSEENRVPVDDQGETEMVDEEMHGEQTKILGTSKVTSEPTPQILEALLPNGNNQEHVTNVGIPLTLTDGAHNGLHPTNCFGPFPYQLKTDKVAQTFRTGGSNGKRRRLMKLNKDYNTPVIRLMESPTESDPAPIPQTVPLPDSPPGAWVRHRAKQPYPQRGHGRRRRKYPTSMNCLSLNVRGIGETHKVNWVKRLKVRNRSSFVGIQETQLRNIEAIDVHGCWDSDEFGFSATQASGRSGGILSLWDANVYNVTNTIKSKHFLITIGDWEGIPGDTIIANVYGPHELTEKRRVWEELLQIKRAKDGTWIVFGDFNTVRRREERHNSQFCPSSAFHFNRFINEAGLHDIQMGGNRFTLMCQSQMKLSKLDRFLVCNNFINLFPSSSATALPRELSDHCPIILQTTLPDFGKPPFRLFNSWLGKEGFDDIVKKAWEEFRGFGTPDMFLKAKLKFLKNEIKKWRATEYPKEMAELQEIKRRVQEIDLLAEERTLTEQEICEMRTNFQKIAEMEKAAVLDIKQRAKIKWLIDGDENSAFFHGLVNNKKRKNKIAGLLIDNNWIIEPEPIKEEIFNFYRQKFQEKWPSRPKFSSTQFSPLDIETSASLEAPFTLEEVKNAIWSCGNEKSPGPNGFSFKFIKRYWDTLKNDIMNAVKHFENHGNIGRGCNASFITLIPKIKDPLTISDYRPISLIGCMYKVIAKVMSIRLKKVIGECIGEVQAAFIEGRNILEGPLIINEMCSWVKKTKDKMLLFKVDFNKAFDTVNWEYLDHIQMQLGFGERWRGWIKTCLRSSTLSVLVNGSPTNDALFVGEWGEENIKNLARILRCFHVASGLRVNFKKSRVLGIGVEHQEVTSLAEPLGCEPSRLPFSYLGVPSKTLSFGGRLTLAKAVLGSLPTFYFSLFVAPAEAGKNKKEIYMGGGSIDRKKINWVSWEKVTAPREADGLGLGSLKALNLSLIVKWLWRLKTDGSSLWSKVIKGIHNLYNKPADHISKKTLPGVWNNIAGVRGELEKIGIDLNDVISKKIGSGDDTMFWLDRWTGGNTLKTSFPEMYKLERHKHCKISDRLYDGRCNWNWKEIPTTLEQVREFHMLINGVNMFQLVAQSDRWVCNLSSDGVFHVNTLRTQIDWRNMMPGEVSLKWTHEVPLKVNCFIWRAKLDRLPTARALTRRGIQLMSALCPYCELEEEDTAHALFRCPLASKVWEYVGHWCNIPHLQFQNAEEMVKYVTQWGTCSKQRKTLTSICYGTAWSIWKARCDWIFKKQRTSPPRLADSVKSIVFTWIKHRRDRCNISWIDWCVSPFTIM</sequence>
<reference evidence="5 6" key="1">
    <citation type="journal article" date="2017" name="Nat. Commun.">
        <title>Genome assembly with in vitro proximity ligation data and whole-genome triplication in lettuce.</title>
        <authorList>
            <person name="Reyes-Chin-Wo S."/>
            <person name="Wang Z."/>
            <person name="Yang X."/>
            <person name="Kozik A."/>
            <person name="Arikit S."/>
            <person name="Song C."/>
            <person name="Xia L."/>
            <person name="Froenicke L."/>
            <person name="Lavelle D.O."/>
            <person name="Truco M.J."/>
            <person name="Xia R."/>
            <person name="Zhu S."/>
            <person name="Xu C."/>
            <person name="Xu H."/>
            <person name="Xu X."/>
            <person name="Cox K."/>
            <person name="Korf I."/>
            <person name="Meyers B.C."/>
            <person name="Michelmore R.W."/>
        </authorList>
    </citation>
    <scope>NUCLEOTIDE SEQUENCE [LARGE SCALE GENOMIC DNA]</scope>
    <source>
        <strain evidence="6">cv. Salinas</strain>
        <tissue evidence="5">Seedlings</tissue>
    </source>
</reference>
<dbReference type="Pfam" id="PF03372">
    <property type="entry name" value="Exo_endo_phos"/>
    <property type="match status" value="1"/>
</dbReference>
<dbReference type="SUPFAM" id="SSF56219">
    <property type="entry name" value="DNase I-like"/>
    <property type="match status" value="1"/>
</dbReference>
<feature type="domain" description="Reverse transcriptase zinc-binding" evidence="4">
    <location>
        <begin position="1312"/>
        <end position="1378"/>
    </location>
</feature>